<dbReference type="PANTHER" id="PTHR36114">
    <property type="entry name" value="16.7 KDA PROTEIN IN WHIE LOCUS"/>
    <property type="match status" value="1"/>
</dbReference>
<dbReference type="Pfam" id="PF07883">
    <property type="entry name" value="Cupin_2"/>
    <property type="match status" value="1"/>
</dbReference>
<dbReference type="AlphaFoldDB" id="A0A381YHD1"/>
<evidence type="ECO:0000313" key="2">
    <source>
        <dbReference type="EMBL" id="SVA75981.1"/>
    </source>
</evidence>
<dbReference type="InterPro" id="IPR014710">
    <property type="entry name" value="RmlC-like_jellyroll"/>
</dbReference>
<organism evidence="2">
    <name type="scientific">marine metagenome</name>
    <dbReference type="NCBI Taxonomy" id="408172"/>
    <lineage>
        <taxon>unclassified sequences</taxon>
        <taxon>metagenomes</taxon>
        <taxon>ecological metagenomes</taxon>
    </lineage>
</organism>
<dbReference type="EMBL" id="UINC01018154">
    <property type="protein sequence ID" value="SVA75981.1"/>
    <property type="molecule type" value="Genomic_DNA"/>
</dbReference>
<name>A0A381YHD1_9ZZZZ</name>
<dbReference type="InterPro" id="IPR052044">
    <property type="entry name" value="PKS_Associated_Protein"/>
</dbReference>
<dbReference type="SUPFAM" id="SSF51182">
    <property type="entry name" value="RmlC-like cupins"/>
    <property type="match status" value="1"/>
</dbReference>
<feature type="domain" description="Cupin type-2" evidence="1">
    <location>
        <begin position="45"/>
        <end position="97"/>
    </location>
</feature>
<dbReference type="CDD" id="cd02226">
    <property type="entry name" value="cupin_YdbB-like"/>
    <property type="match status" value="1"/>
</dbReference>
<proteinExistence type="predicted"/>
<accession>A0A381YHD1</accession>
<dbReference type="PANTHER" id="PTHR36114:SF1">
    <property type="entry name" value="16.7 KDA PROTEIN IN WHIE LOCUS"/>
    <property type="match status" value="1"/>
</dbReference>
<dbReference type="InterPro" id="IPR011051">
    <property type="entry name" value="RmlC_Cupin_sf"/>
</dbReference>
<reference evidence="2" key="1">
    <citation type="submission" date="2018-05" db="EMBL/GenBank/DDBJ databases">
        <authorList>
            <person name="Lanie J.A."/>
            <person name="Ng W.-L."/>
            <person name="Kazmierczak K.M."/>
            <person name="Andrzejewski T.M."/>
            <person name="Davidsen T.M."/>
            <person name="Wayne K.J."/>
            <person name="Tettelin H."/>
            <person name="Glass J.I."/>
            <person name="Rusch D."/>
            <person name="Podicherti R."/>
            <person name="Tsui H.-C.T."/>
            <person name="Winkler M.E."/>
        </authorList>
    </citation>
    <scope>NUCLEOTIDE SEQUENCE</scope>
</reference>
<sequence length="126" mass="14754">MGLSFIDMKKINIKSKFEKFSDIWAPKVIAEMNNYQFKLVKIKNDFVWHQHEDTDEVFFVIEGKMNIEFEDSMVELNEGEMLVVPKGKKHKPFAENQAKIMLVEPKDVVNTGEQESELTAKNDDWI</sequence>
<dbReference type="Gene3D" id="2.60.120.10">
    <property type="entry name" value="Jelly Rolls"/>
    <property type="match status" value="1"/>
</dbReference>
<dbReference type="InterPro" id="IPR013096">
    <property type="entry name" value="Cupin_2"/>
</dbReference>
<evidence type="ECO:0000259" key="1">
    <source>
        <dbReference type="Pfam" id="PF07883"/>
    </source>
</evidence>
<protein>
    <recommendedName>
        <fullName evidence="1">Cupin type-2 domain-containing protein</fullName>
    </recommendedName>
</protein>
<gene>
    <name evidence="2" type="ORF">METZ01_LOCUS128835</name>
</gene>